<feature type="domain" description="Cardiolipin synthase N-terminal" evidence="7">
    <location>
        <begin position="13"/>
        <end position="53"/>
    </location>
</feature>
<protein>
    <submittedName>
        <fullName evidence="8">PLDc N-terminal domain-containing protein</fullName>
    </submittedName>
</protein>
<keyword evidence="4 6" id="KW-1133">Transmembrane helix</keyword>
<evidence type="ECO:0000256" key="6">
    <source>
        <dbReference type="SAM" id="Phobius"/>
    </source>
</evidence>
<proteinExistence type="predicted"/>
<feature type="transmembrane region" description="Helical" evidence="6">
    <location>
        <begin position="34"/>
        <end position="52"/>
    </location>
</feature>
<accession>A0ABV4AID8</accession>
<dbReference type="InterPro" id="IPR027379">
    <property type="entry name" value="CLS_N"/>
</dbReference>
<comment type="caution">
    <text evidence="8">The sequence shown here is derived from an EMBL/GenBank/DDBJ whole genome shotgun (WGS) entry which is preliminary data.</text>
</comment>
<evidence type="ECO:0000256" key="5">
    <source>
        <dbReference type="ARBA" id="ARBA00023136"/>
    </source>
</evidence>
<dbReference type="Proteomes" id="UP001562065">
    <property type="component" value="Unassembled WGS sequence"/>
</dbReference>
<evidence type="ECO:0000313" key="8">
    <source>
        <dbReference type="EMBL" id="MEY1661603.1"/>
    </source>
</evidence>
<keyword evidence="9" id="KW-1185">Reference proteome</keyword>
<organism evidence="8 9">
    <name type="scientific">Isoalcanivorax beigongshangi</name>
    <dbReference type="NCBI Taxonomy" id="3238810"/>
    <lineage>
        <taxon>Bacteria</taxon>
        <taxon>Pseudomonadati</taxon>
        <taxon>Pseudomonadota</taxon>
        <taxon>Gammaproteobacteria</taxon>
        <taxon>Oceanospirillales</taxon>
        <taxon>Alcanivoracaceae</taxon>
        <taxon>Isoalcanivorax</taxon>
    </lineage>
</organism>
<evidence type="ECO:0000259" key="7">
    <source>
        <dbReference type="Pfam" id="PF13396"/>
    </source>
</evidence>
<keyword evidence="3 6" id="KW-0812">Transmembrane</keyword>
<name>A0ABV4AID8_9GAMM</name>
<evidence type="ECO:0000313" key="9">
    <source>
        <dbReference type="Proteomes" id="UP001562065"/>
    </source>
</evidence>
<reference evidence="8 9" key="1">
    <citation type="submission" date="2024-07" db="EMBL/GenBank/DDBJ databases">
        <authorList>
            <person name="Ren Q."/>
        </authorList>
    </citation>
    <scope>NUCLEOTIDE SEQUENCE [LARGE SCALE GENOMIC DNA]</scope>
    <source>
        <strain evidence="8 9">REN37</strain>
    </source>
</reference>
<gene>
    <name evidence="8" type="ORF">AB5I84_05500</name>
</gene>
<comment type="subcellular location">
    <subcellularLocation>
        <location evidence="1">Cell membrane</location>
        <topology evidence="1">Multi-pass membrane protein</topology>
    </subcellularLocation>
</comment>
<evidence type="ECO:0000256" key="2">
    <source>
        <dbReference type="ARBA" id="ARBA00022475"/>
    </source>
</evidence>
<dbReference type="RefSeq" id="WP_369454854.1">
    <property type="nucleotide sequence ID" value="NZ_JBGCUO010000001.1"/>
</dbReference>
<keyword evidence="5 6" id="KW-0472">Membrane</keyword>
<evidence type="ECO:0000256" key="1">
    <source>
        <dbReference type="ARBA" id="ARBA00004651"/>
    </source>
</evidence>
<evidence type="ECO:0000256" key="4">
    <source>
        <dbReference type="ARBA" id="ARBA00022989"/>
    </source>
</evidence>
<sequence>MLGRLAIVVVYLLVAFAVVRVIQSNEKLERKILWILLVVLVPLLGMIIWALMGPGSPVARR</sequence>
<evidence type="ECO:0000256" key="3">
    <source>
        <dbReference type="ARBA" id="ARBA00022692"/>
    </source>
</evidence>
<keyword evidence="2" id="KW-1003">Cell membrane</keyword>
<feature type="transmembrane region" description="Helical" evidence="6">
    <location>
        <begin position="6"/>
        <end position="22"/>
    </location>
</feature>
<dbReference type="Pfam" id="PF13396">
    <property type="entry name" value="PLDc_N"/>
    <property type="match status" value="1"/>
</dbReference>
<dbReference type="EMBL" id="JBGCUO010000001">
    <property type="protein sequence ID" value="MEY1661603.1"/>
    <property type="molecule type" value="Genomic_DNA"/>
</dbReference>